<evidence type="ECO:0000313" key="3">
    <source>
        <dbReference type="Proteomes" id="UP000663829"/>
    </source>
</evidence>
<dbReference type="Proteomes" id="UP000663829">
    <property type="component" value="Unassembled WGS sequence"/>
</dbReference>
<dbReference type="OrthoDB" id="6769313at2759"/>
<evidence type="ECO:0000313" key="2">
    <source>
        <dbReference type="EMBL" id="CAF3711440.1"/>
    </source>
</evidence>
<dbReference type="EMBL" id="CAJNOQ010002026">
    <property type="protein sequence ID" value="CAF0933873.1"/>
    <property type="molecule type" value="Genomic_DNA"/>
</dbReference>
<reference evidence="1" key="1">
    <citation type="submission" date="2021-02" db="EMBL/GenBank/DDBJ databases">
        <authorList>
            <person name="Nowell W R."/>
        </authorList>
    </citation>
    <scope>NUCLEOTIDE SEQUENCE</scope>
</reference>
<comment type="caution">
    <text evidence="1">The sequence shown here is derived from an EMBL/GenBank/DDBJ whole genome shotgun (WGS) entry which is preliminary data.</text>
</comment>
<name>A0A814BTN5_9BILA</name>
<dbReference type="AlphaFoldDB" id="A0A814BTN5"/>
<dbReference type="EMBL" id="CAJOBC010002026">
    <property type="protein sequence ID" value="CAF3711440.1"/>
    <property type="molecule type" value="Genomic_DNA"/>
</dbReference>
<proteinExistence type="predicted"/>
<accession>A0A814BTN5</accession>
<dbReference type="Proteomes" id="UP000681722">
    <property type="component" value="Unassembled WGS sequence"/>
</dbReference>
<evidence type="ECO:0000313" key="1">
    <source>
        <dbReference type="EMBL" id="CAF0933873.1"/>
    </source>
</evidence>
<sequence length="120" mass="14301">MLEPSKDIDTEEKQISAAIIECAIPLCPSIRRRTQHWISDECLDLVEKRKKAKHADFEEYRRLNKEVRKKLKEEREAYWNQVAAEMEEAANIGRYTKPFDGWVERPNPRMTTSRRRTILL</sequence>
<protein>
    <submittedName>
        <fullName evidence="1">Uncharacterized protein</fullName>
    </submittedName>
</protein>
<organism evidence="1 3">
    <name type="scientific">Didymodactylos carnosus</name>
    <dbReference type="NCBI Taxonomy" id="1234261"/>
    <lineage>
        <taxon>Eukaryota</taxon>
        <taxon>Metazoa</taxon>
        <taxon>Spiralia</taxon>
        <taxon>Gnathifera</taxon>
        <taxon>Rotifera</taxon>
        <taxon>Eurotatoria</taxon>
        <taxon>Bdelloidea</taxon>
        <taxon>Philodinida</taxon>
        <taxon>Philodinidae</taxon>
        <taxon>Didymodactylos</taxon>
    </lineage>
</organism>
<keyword evidence="3" id="KW-1185">Reference proteome</keyword>
<gene>
    <name evidence="1" type="ORF">GPM918_LOCUS10334</name>
    <name evidence="2" type="ORF">SRO942_LOCUS10335</name>
</gene>